<evidence type="ECO:0000313" key="1">
    <source>
        <dbReference type="EMBL" id="KAE8331963.1"/>
    </source>
</evidence>
<gene>
    <name evidence="1" type="ORF">BDV39DRAFT_200618</name>
</gene>
<accession>A0A5N6XGS0</accession>
<dbReference type="EMBL" id="ML741767">
    <property type="protein sequence ID" value="KAE8331963.1"/>
    <property type="molecule type" value="Genomic_DNA"/>
</dbReference>
<protein>
    <submittedName>
        <fullName evidence="1">Uncharacterized protein</fullName>
    </submittedName>
</protein>
<evidence type="ECO:0000313" key="2">
    <source>
        <dbReference type="Proteomes" id="UP000325945"/>
    </source>
</evidence>
<proteinExistence type="predicted"/>
<keyword evidence="2" id="KW-1185">Reference proteome</keyword>
<sequence length="157" mass="17811">MEQTIKVFREGKRALTTAGDALIIRIEQILPHDRNPSIGPDYELGEGIMTRLECLSYWIKNWLYGLSSDATWRLIYIIHEARRTYATDVTRSPSGWYICGRYNASHVQGYIKFDEGLPETLPDKQMTVLDSAETIPKTSTEKTKAHPTLYGCPAANT</sequence>
<name>A0A5N6XGS0_9EURO</name>
<organism evidence="1 2">
    <name type="scientific">Aspergillus sergii</name>
    <dbReference type="NCBI Taxonomy" id="1034303"/>
    <lineage>
        <taxon>Eukaryota</taxon>
        <taxon>Fungi</taxon>
        <taxon>Dikarya</taxon>
        <taxon>Ascomycota</taxon>
        <taxon>Pezizomycotina</taxon>
        <taxon>Eurotiomycetes</taxon>
        <taxon>Eurotiomycetidae</taxon>
        <taxon>Eurotiales</taxon>
        <taxon>Aspergillaceae</taxon>
        <taxon>Aspergillus</taxon>
        <taxon>Aspergillus subgen. Circumdati</taxon>
    </lineage>
</organism>
<dbReference type="AlphaFoldDB" id="A0A5N6XGS0"/>
<dbReference type="Proteomes" id="UP000325945">
    <property type="component" value="Unassembled WGS sequence"/>
</dbReference>
<reference evidence="2" key="1">
    <citation type="submission" date="2019-04" db="EMBL/GenBank/DDBJ databases">
        <title>Friends and foes A comparative genomics studyof 23 Aspergillus species from section Flavi.</title>
        <authorList>
            <consortium name="DOE Joint Genome Institute"/>
            <person name="Kjaerbolling I."/>
            <person name="Vesth T."/>
            <person name="Frisvad J.C."/>
            <person name="Nybo J.L."/>
            <person name="Theobald S."/>
            <person name="Kildgaard S."/>
            <person name="Isbrandt T."/>
            <person name="Kuo A."/>
            <person name="Sato A."/>
            <person name="Lyhne E.K."/>
            <person name="Kogle M.E."/>
            <person name="Wiebenga A."/>
            <person name="Kun R.S."/>
            <person name="Lubbers R.J."/>
            <person name="Makela M.R."/>
            <person name="Barry K."/>
            <person name="Chovatia M."/>
            <person name="Clum A."/>
            <person name="Daum C."/>
            <person name="Haridas S."/>
            <person name="He G."/>
            <person name="LaButti K."/>
            <person name="Lipzen A."/>
            <person name="Mondo S."/>
            <person name="Riley R."/>
            <person name="Salamov A."/>
            <person name="Simmons B.A."/>
            <person name="Magnuson J.K."/>
            <person name="Henrissat B."/>
            <person name="Mortensen U.H."/>
            <person name="Larsen T.O."/>
            <person name="Devries R.P."/>
            <person name="Grigoriev I.V."/>
            <person name="Machida M."/>
            <person name="Baker S.E."/>
            <person name="Andersen M.R."/>
        </authorList>
    </citation>
    <scope>NUCLEOTIDE SEQUENCE [LARGE SCALE GENOMIC DNA]</scope>
    <source>
        <strain evidence="2">CBS 130017</strain>
    </source>
</reference>